<dbReference type="EMBL" id="BMAV01027904">
    <property type="protein sequence ID" value="GFS63354.1"/>
    <property type="molecule type" value="Genomic_DNA"/>
</dbReference>
<dbReference type="EMBL" id="BMAV01020809">
    <property type="protein sequence ID" value="GFY74537.1"/>
    <property type="molecule type" value="Genomic_DNA"/>
</dbReference>
<comment type="caution">
    <text evidence="2">The sequence shown here is derived from an EMBL/GenBank/DDBJ whole genome shotgun (WGS) entry which is preliminary data.</text>
</comment>
<accession>A0A8X6YQ66</accession>
<evidence type="ECO:0000313" key="1">
    <source>
        <dbReference type="EMBL" id="GFS63354.1"/>
    </source>
</evidence>
<organism evidence="2 3">
    <name type="scientific">Trichonephila inaurata madagascariensis</name>
    <dbReference type="NCBI Taxonomy" id="2747483"/>
    <lineage>
        <taxon>Eukaryota</taxon>
        <taxon>Metazoa</taxon>
        <taxon>Ecdysozoa</taxon>
        <taxon>Arthropoda</taxon>
        <taxon>Chelicerata</taxon>
        <taxon>Arachnida</taxon>
        <taxon>Araneae</taxon>
        <taxon>Araneomorphae</taxon>
        <taxon>Entelegynae</taxon>
        <taxon>Araneoidea</taxon>
        <taxon>Nephilidae</taxon>
        <taxon>Trichonephila</taxon>
        <taxon>Trichonephila inaurata</taxon>
    </lineage>
</organism>
<protein>
    <submittedName>
        <fullName evidence="2">Uncharacterized protein</fullName>
    </submittedName>
</protein>
<reference evidence="2" key="1">
    <citation type="submission" date="2020-08" db="EMBL/GenBank/DDBJ databases">
        <title>Multicomponent nature underlies the extraordinary mechanical properties of spider dragline silk.</title>
        <authorList>
            <person name="Kono N."/>
            <person name="Nakamura H."/>
            <person name="Mori M."/>
            <person name="Yoshida Y."/>
            <person name="Ohtoshi R."/>
            <person name="Malay A.D."/>
            <person name="Moran D.A.P."/>
            <person name="Tomita M."/>
            <person name="Numata K."/>
            <person name="Arakawa K."/>
        </authorList>
    </citation>
    <scope>NUCLEOTIDE SEQUENCE</scope>
</reference>
<dbReference type="AlphaFoldDB" id="A0A8X6YQ66"/>
<sequence length="122" mass="13599">MSSKRWCSDTVNRCITEENKLDPSIRIKQLLNNEKTEHSDVGNCIIVNFEQISKVFMELKCPDCEKQTLKLALGKKVGFSSFLNLTCSSCAEKVCAVETSNEREGNSVSAINLSVTQTFSNN</sequence>
<evidence type="ECO:0000313" key="2">
    <source>
        <dbReference type="EMBL" id="GFY74537.1"/>
    </source>
</evidence>
<gene>
    <name evidence="1" type="ORF">TNIN_411491</name>
    <name evidence="2" type="ORF">TNIN_441121</name>
</gene>
<proteinExistence type="predicted"/>
<keyword evidence="3" id="KW-1185">Reference proteome</keyword>
<dbReference type="Proteomes" id="UP000886998">
    <property type="component" value="Unassembled WGS sequence"/>
</dbReference>
<evidence type="ECO:0000313" key="3">
    <source>
        <dbReference type="Proteomes" id="UP000886998"/>
    </source>
</evidence>
<name>A0A8X6YQ66_9ARAC</name>